<comment type="pathway">
    <text evidence="11">Cofactor biosynthesis; ubiquinone biosynthesis.</text>
</comment>
<dbReference type="RefSeq" id="WP_144309101.1">
    <property type="nucleotide sequence ID" value="NZ_VMNK01000006.1"/>
</dbReference>
<evidence type="ECO:0000256" key="2">
    <source>
        <dbReference type="ARBA" id="ARBA00022475"/>
    </source>
</evidence>
<dbReference type="NCBIfam" id="NF008175">
    <property type="entry name" value="PRK10922.1"/>
    <property type="match status" value="1"/>
</dbReference>
<comment type="function">
    <text evidence="11">Catalyzes the decarboxylation of 3-octaprenyl-4-hydroxy benzoate to 2-octaprenylphenol, an intermediate step in ubiquinone biosynthesis.</text>
</comment>
<dbReference type="Pfam" id="PF20695">
    <property type="entry name" value="UbiD_N"/>
    <property type="match status" value="1"/>
</dbReference>
<dbReference type="FunFam" id="1.20.5.570:FF:000001">
    <property type="entry name" value="3-octaprenyl-4-hydroxybenzoate carboxy-lyase"/>
    <property type="match status" value="1"/>
</dbReference>
<dbReference type="OrthoDB" id="9809841at2"/>
<comment type="similarity">
    <text evidence="1 11">Belongs to the UbiD family.</text>
</comment>
<evidence type="ECO:0000313" key="16">
    <source>
        <dbReference type="Proteomes" id="UP000319502"/>
    </source>
</evidence>
<comment type="cofactor">
    <cofactor evidence="11">
        <name>Mn(2+)</name>
        <dbReference type="ChEBI" id="CHEBI:29035"/>
    </cofactor>
</comment>
<dbReference type="GO" id="GO:0006744">
    <property type="term" value="P:ubiquinone biosynthetic process"/>
    <property type="evidence" value="ECO:0007669"/>
    <property type="project" value="UniProtKB-UniRule"/>
</dbReference>
<evidence type="ECO:0000256" key="3">
    <source>
        <dbReference type="ARBA" id="ARBA00022630"/>
    </source>
</evidence>
<keyword evidence="7 11" id="KW-0210">Decarboxylase</keyword>
<comment type="cofactor">
    <cofactor evidence="11">
        <name>prenylated FMN</name>
        <dbReference type="ChEBI" id="CHEBI:87746"/>
    </cofactor>
    <text evidence="11">Binds 1 prenylated FMN per subunit.</text>
</comment>
<dbReference type="SUPFAM" id="SSF50475">
    <property type="entry name" value="FMN-binding split barrel"/>
    <property type="match status" value="1"/>
</dbReference>
<feature type="domain" description="3-octaprenyl-4-hydroxybenzoate carboxy-lyase-like Rift-related" evidence="12">
    <location>
        <begin position="127"/>
        <end position="328"/>
    </location>
</feature>
<keyword evidence="9 11" id="KW-0464">Manganese</keyword>
<organism evidence="15 16">
    <name type="scientific">Denitromonas halophila</name>
    <dbReference type="NCBI Taxonomy" id="1629404"/>
    <lineage>
        <taxon>Bacteria</taxon>
        <taxon>Pseudomonadati</taxon>
        <taxon>Pseudomonadota</taxon>
        <taxon>Betaproteobacteria</taxon>
        <taxon>Rhodocyclales</taxon>
        <taxon>Zoogloeaceae</taxon>
        <taxon>Denitromonas</taxon>
    </lineage>
</organism>
<dbReference type="GO" id="GO:0005829">
    <property type="term" value="C:cytosol"/>
    <property type="evidence" value="ECO:0007669"/>
    <property type="project" value="TreeGrafter"/>
</dbReference>
<dbReference type="PANTHER" id="PTHR30108:SF17">
    <property type="entry name" value="FERULIC ACID DECARBOXYLASE 1"/>
    <property type="match status" value="1"/>
</dbReference>
<dbReference type="EC" id="4.1.1.98" evidence="11"/>
<proteinExistence type="inferred from homology"/>
<dbReference type="InterPro" id="IPR023677">
    <property type="entry name" value="UbiD_bacteria"/>
</dbReference>
<sequence>MQYKDLRDFIDQLEARGELKRVTVPVDTHLEMTEIADRVLRAGGPALLFEKPTTRGVPQAMPVLANLFGTPERVALGMGVEGDWKLQLREVGRLLAFLKEPEPPKGLRDAWEKLPMFRQVLNMAPKEVRSAPCQEVVWDGDAVDLARLPIQHCWPGDAAPLITWGLVVTRGPNQKRQNLGIYRQQVIGPNKVIMRWLAHRGGALDFRDHQKANPGQPFPVAVVLGCDPATILGAVTPVPDSLSEYQFAGLLRGAKTELVKCKGNDLQVPASAEIVLEGVIHPGETAMEGPYGDHTGYYNEQAPFPVFTIERVTLRREPIYHSTYTGKPPDEPAMLGVALNEVFVPLLQKQYPEIVDFYLPPEGCSYRLAVVSIKKAYPGHAKRVMFGIWSFLRQFMYTKFIIVVDDDVDTRDWKEVIWAMTTRIDATRDTVLVDNTPIDYLDFASPESGLGSKMGLDATNKWPGETHREWGRPIVMDEAVKTRIDGLWDQLGL</sequence>
<comment type="catalytic activity">
    <reaction evidence="11">
        <text>a 4-hydroxy-3-(all-trans-polyprenyl)benzoate + H(+) = a 2-(all-trans-polyprenyl)phenol + CO2</text>
        <dbReference type="Rhea" id="RHEA:41680"/>
        <dbReference type="Rhea" id="RHEA-COMP:9514"/>
        <dbReference type="Rhea" id="RHEA-COMP:9516"/>
        <dbReference type="ChEBI" id="CHEBI:1269"/>
        <dbReference type="ChEBI" id="CHEBI:15378"/>
        <dbReference type="ChEBI" id="CHEBI:16526"/>
        <dbReference type="ChEBI" id="CHEBI:78396"/>
        <dbReference type="EC" id="4.1.1.98"/>
    </reaction>
</comment>
<feature type="binding site" evidence="11">
    <location>
        <begin position="200"/>
        <end position="201"/>
    </location>
    <ligand>
        <name>prenylated FMN</name>
        <dbReference type="ChEBI" id="CHEBI:87746"/>
    </ligand>
</feature>
<dbReference type="GO" id="GO:0005886">
    <property type="term" value="C:plasma membrane"/>
    <property type="evidence" value="ECO:0007669"/>
    <property type="project" value="UniProtKB-SubCell"/>
</dbReference>
<dbReference type="SUPFAM" id="SSF143968">
    <property type="entry name" value="UbiD C-terminal domain-like"/>
    <property type="match status" value="1"/>
</dbReference>
<keyword evidence="3 11" id="KW-0285">Flavoprotein</keyword>
<accession>A0A557QXJ5</accession>
<feature type="binding site" evidence="11">
    <location>
        <begin position="181"/>
        <end position="183"/>
    </location>
    <ligand>
        <name>prenylated FMN</name>
        <dbReference type="ChEBI" id="CHEBI:87746"/>
    </ligand>
</feature>
<dbReference type="Proteomes" id="UP000319502">
    <property type="component" value="Unassembled WGS sequence"/>
</dbReference>
<dbReference type="GO" id="GO:0046872">
    <property type="term" value="F:metal ion binding"/>
    <property type="evidence" value="ECO:0007669"/>
    <property type="project" value="UniProtKB-KW"/>
</dbReference>
<evidence type="ECO:0000256" key="8">
    <source>
        <dbReference type="ARBA" id="ARBA00023136"/>
    </source>
</evidence>
<feature type="binding site" evidence="11">
    <location>
        <position position="178"/>
    </location>
    <ligand>
        <name>Mn(2+)</name>
        <dbReference type="ChEBI" id="CHEBI:29035"/>
    </ligand>
</feature>
<keyword evidence="8 11" id="KW-0472">Membrane</keyword>
<comment type="subunit">
    <text evidence="11">Homohexamer.</text>
</comment>
<keyword evidence="6 11" id="KW-0479">Metal-binding</keyword>
<dbReference type="InterPro" id="IPR049381">
    <property type="entry name" value="UbiD-like_C"/>
</dbReference>
<evidence type="ECO:0000256" key="10">
    <source>
        <dbReference type="ARBA" id="ARBA00023239"/>
    </source>
</evidence>
<feature type="domain" description="3-octaprenyl-4-hydroxybenzoate carboxy-lyase-like N-terminal" evidence="13">
    <location>
        <begin position="10"/>
        <end position="83"/>
    </location>
</feature>
<dbReference type="AlphaFoldDB" id="A0A557QXJ5"/>
<dbReference type="Pfam" id="PF20696">
    <property type="entry name" value="UbiD_C"/>
    <property type="match status" value="1"/>
</dbReference>
<gene>
    <name evidence="11 15" type="primary">ubiD</name>
    <name evidence="15" type="ORF">FHP91_08150</name>
</gene>
<dbReference type="Gene3D" id="1.20.5.570">
    <property type="entry name" value="Single helix bin"/>
    <property type="match status" value="1"/>
</dbReference>
<dbReference type="HAMAP" id="MF_01636">
    <property type="entry name" value="UbiD"/>
    <property type="match status" value="1"/>
</dbReference>
<protein>
    <recommendedName>
        <fullName evidence="11">3-octaprenyl-4-hydroxybenzoate carboxy-lyase</fullName>
        <ecNumber evidence="11">4.1.1.98</ecNumber>
    </recommendedName>
    <alternativeName>
        <fullName evidence="11">Polyprenyl p-hydroxybenzoate decarboxylase</fullName>
    </alternativeName>
</protein>
<feature type="active site" description="Proton donor" evidence="11">
    <location>
        <position position="293"/>
    </location>
</feature>
<dbReference type="Gene3D" id="3.40.1670.10">
    <property type="entry name" value="UbiD C-terminal domain-like"/>
    <property type="match status" value="1"/>
</dbReference>
<dbReference type="UniPathway" id="UPA00232"/>
<dbReference type="FunFam" id="3.40.1670.10:FF:000001">
    <property type="entry name" value="3-octaprenyl-4-hydroxybenzoate carboxy-lyase"/>
    <property type="match status" value="1"/>
</dbReference>
<keyword evidence="5 11" id="KW-0831">Ubiquinone biosynthesis</keyword>
<evidence type="ECO:0000256" key="5">
    <source>
        <dbReference type="ARBA" id="ARBA00022688"/>
    </source>
</evidence>
<comment type="caution">
    <text evidence="15">The sequence shown here is derived from an EMBL/GenBank/DDBJ whole genome shotgun (WGS) entry which is preliminary data.</text>
</comment>
<evidence type="ECO:0000259" key="14">
    <source>
        <dbReference type="Pfam" id="PF20696"/>
    </source>
</evidence>
<feature type="domain" description="3-octaprenyl-4-hydroxybenzoate carboxy-lyase-like C-terminal" evidence="14">
    <location>
        <begin position="334"/>
        <end position="458"/>
    </location>
</feature>
<evidence type="ECO:0000256" key="4">
    <source>
        <dbReference type="ARBA" id="ARBA00022643"/>
    </source>
</evidence>
<dbReference type="NCBIfam" id="TIGR00148">
    <property type="entry name" value="UbiD family decarboxylase"/>
    <property type="match status" value="1"/>
</dbReference>
<keyword evidence="16" id="KW-1185">Reference proteome</keyword>
<feature type="binding site" evidence="11">
    <location>
        <position position="244"/>
    </location>
    <ligand>
        <name>Mn(2+)</name>
        <dbReference type="ChEBI" id="CHEBI:29035"/>
    </ligand>
</feature>
<keyword evidence="10 11" id="KW-0456">Lyase</keyword>
<evidence type="ECO:0000256" key="6">
    <source>
        <dbReference type="ARBA" id="ARBA00022723"/>
    </source>
</evidence>
<dbReference type="PANTHER" id="PTHR30108">
    <property type="entry name" value="3-OCTAPRENYL-4-HYDROXYBENZOATE CARBOXY-LYASE-RELATED"/>
    <property type="match status" value="1"/>
</dbReference>
<keyword evidence="4 11" id="KW-0288">FMN</keyword>
<dbReference type="InterPro" id="IPR049383">
    <property type="entry name" value="UbiD-like_N"/>
</dbReference>
<dbReference type="InterPro" id="IPR002830">
    <property type="entry name" value="UbiD"/>
</dbReference>
<dbReference type="Pfam" id="PF01977">
    <property type="entry name" value="UbiD"/>
    <property type="match status" value="1"/>
</dbReference>
<evidence type="ECO:0000259" key="13">
    <source>
        <dbReference type="Pfam" id="PF20695"/>
    </source>
</evidence>
<evidence type="ECO:0000256" key="9">
    <source>
        <dbReference type="ARBA" id="ARBA00023211"/>
    </source>
</evidence>
<evidence type="ECO:0000256" key="11">
    <source>
        <dbReference type="HAMAP-Rule" id="MF_01636"/>
    </source>
</evidence>
<keyword evidence="2 11" id="KW-1003">Cell membrane</keyword>
<reference evidence="15 16" key="1">
    <citation type="submission" date="2019-07" db="EMBL/GenBank/DDBJ databases">
        <title>The pathways for chlorine oxyanion respiration interact through the shared metabolite chlorate.</title>
        <authorList>
            <person name="Barnum T.P."/>
            <person name="Cheng Y."/>
            <person name="Hill K.A."/>
            <person name="Lucas L.N."/>
            <person name="Carlson H.K."/>
            <person name="Coates J.D."/>
        </authorList>
    </citation>
    <scope>NUCLEOTIDE SEQUENCE [LARGE SCALE GENOMIC DNA]</scope>
    <source>
        <strain evidence="15 16">SFB-3</strain>
    </source>
</reference>
<feature type="binding site" evidence="11">
    <location>
        <begin position="195"/>
        <end position="197"/>
    </location>
    <ligand>
        <name>prenylated FMN</name>
        <dbReference type="ChEBI" id="CHEBI:87746"/>
    </ligand>
</feature>
<evidence type="ECO:0000256" key="7">
    <source>
        <dbReference type="ARBA" id="ARBA00022793"/>
    </source>
</evidence>
<dbReference type="InterPro" id="IPR048304">
    <property type="entry name" value="UbiD_Rift_dom"/>
</dbReference>
<dbReference type="EMBL" id="VMNK01000006">
    <property type="protein sequence ID" value="TVO57635.1"/>
    <property type="molecule type" value="Genomic_DNA"/>
</dbReference>
<name>A0A557QXJ5_9RHOO</name>
<evidence type="ECO:0000313" key="15">
    <source>
        <dbReference type="EMBL" id="TVO57635.1"/>
    </source>
</evidence>
<comment type="subcellular location">
    <subcellularLocation>
        <location evidence="11">Cell membrane</location>
        <topology evidence="11">Peripheral membrane protein</topology>
    </subcellularLocation>
</comment>
<evidence type="ECO:0000256" key="1">
    <source>
        <dbReference type="ARBA" id="ARBA00010021"/>
    </source>
</evidence>
<dbReference type="GO" id="GO:0008694">
    <property type="term" value="F:4-hydroxy-3-polyprenylbenzoate decarboxylase activity"/>
    <property type="evidence" value="ECO:0007669"/>
    <property type="project" value="UniProtKB-UniRule"/>
</dbReference>
<evidence type="ECO:0000259" key="12">
    <source>
        <dbReference type="Pfam" id="PF01977"/>
    </source>
</evidence>